<dbReference type="Pfam" id="PF02391">
    <property type="entry name" value="MoaE"/>
    <property type="match status" value="1"/>
</dbReference>
<evidence type="ECO:0000313" key="12">
    <source>
        <dbReference type="EMBL" id="MDN3609496.1"/>
    </source>
</evidence>
<evidence type="ECO:0000256" key="2">
    <source>
        <dbReference type="ARBA" id="ARBA00005426"/>
    </source>
</evidence>
<gene>
    <name evidence="12" type="primary">moaE</name>
    <name evidence="12" type="ORF">QWZ16_07240</name>
</gene>
<dbReference type="InterPro" id="IPR003448">
    <property type="entry name" value="Mopterin_biosynth_MoaE"/>
</dbReference>
<evidence type="ECO:0000256" key="7">
    <source>
        <dbReference type="ARBA" id="ARBA00029745"/>
    </source>
</evidence>
<evidence type="ECO:0000256" key="9">
    <source>
        <dbReference type="ARBA" id="ARBA00030781"/>
    </source>
</evidence>
<dbReference type="RefSeq" id="WP_170882416.1">
    <property type="nucleotide sequence ID" value="NZ_JABEYA020000002.1"/>
</dbReference>
<evidence type="ECO:0000256" key="4">
    <source>
        <dbReference type="ARBA" id="ARBA00013858"/>
    </source>
</evidence>
<evidence type="ECO:0000256" key="3">
    <source>
        <dbReference type="ARBA" id="ARBA00011950"/>
    </source>
</evidence>
<keyword evidence="13" id="KW-1185">Reference proteome</keyword>
<evidence type="ECO:0000256" key="6">
    <source>
        <dbReference type="ARBA" id="ARBA00026066"/>
    </source>
</evidence>
<evidence type="ECO:0000256" key="5">
    <source>
        <dbReference type="ARBA" id="ARBA00023150"/>
    </source>
</evidence>
<dbReference type="CDD" id="cd00756">
    <property type="entry name" value="MoaE"/>
    <property type="match status" value="1"/>
</dbReference>
<comment type="subunit">
    <text evidence="6">Heterotetramer of 2 MoaD subunits and 2 MoaE subunits. Also stable as homodimer. The enzyme changes between these two forms during catalysis.</text>
</comment>
<protein>
    <recommendedName>
        <fullName evidence="4">Molybdopterin synthase catalytic subunit</fullName>
        <ecNumber evidence="3">2.8.1.12</ecNumber>
    </recommendedName>
    <alternativeName>
        <fullName evidence="9">MPT synthase subunit 2</fullName>
    </alternativeName>
    <alternativeName>
        <fullName evidence="7">Molybdenum cofactor biosynthesis protein E</fullName>
    </alternativeName>
    <alternativeName>
        <fullName evidence="8">Molybdopterin-converting factor large subunit</fullName>
    </alternativeName>
    <alternativeName>
        <fullName evidence="10">Molybdopterin-converting factor subunit 2</fullName>
    </alternativeName>
</protein>
<dbReference type="Gene3D" id="3.90.1170.40">
    <property type="entry name" value="Molybdopterin biosynthesis MoaE subunit"/>
    <property type="match status" value="1"/>
</dbReference>
<accession>A0ABT8BRD3</accession>
<keyword evidence="12" id="KW-0808">Transferase</keyword>
<proteinExistence type="inferred from homology"/>
<comment type="catalytic activity">
    <reaction evidence="11">
        <text>2 [molybdopterin-synthase sulfur-carrier protein]-C-terminal-Gly-aminoethanethioate + cyclic pyranopterin phosphate + H2O = molybdopterin + 2 [molybdopterin-synthase sulfur-carrier protein]-C-terminal Gly-Gly + 2 H(+)</text>
        <dbReference type="Rhea" id="RHEA:26333"/>
        <dbReference type="Rhea" id="RHEA-COMP:12202"/>
        <dbReference type="Rhea" id="RHEA-COMP:19907"/>
        <dbReference type="ChEBI" id="CHEBI:15377"/>
        <dbReference type="ChEBI" id="CHEBI:15378"/>
        <dbReference type="ChEBI" id="CHEBI:58698"/>
        <dbReference type="ChEBI" id="CHEBI:59648"/>
        <dbReference type="ChEBI" id="CHEBI:90778"/>
        <dbReference type="ChEBI" id="CHEBI:232372"/>
        <dbReference type="EC" id="2.8.1.12"/>
    </reaction>
</comment>
<evidence type="ECO:0000256" key="11">
    <source>
        <dbReference type="ARBA" id="ARBA00049878"/>
    </source>
</evidence>
<organism evidence="12 13">
    <name type="scientific">Vibrio ostreicida</name>
    <dbReference type="NCBI Taxonomy" id="526588"/>
    <lineage>
        <taxon>Bacteria</taxon>
        <taxon>Pseudomonadati</taxon>
        <taxon>Pseudomonadota</taxon>
        <taxon>Gammaproteobacteria</taxon>
        <taxon>Vibrionales</taxon>
        <taxon>Vibrionaceae</taxon>
        <taxon>Vibrio</taxon>
    </lineage>
</organism>
<comment type="similarity">
    <text evidence="2">Belongs to the MoaE family.</text>
</comment>
<sequence length="150" mass="16911">MISTSVQYQDFCVAKEYDALTANHGAGAVMTFVGKVRDINLGDSVTGLYLQHYPGMTEKILNEVCEQAKKNWPLLQVRVVHRVGELAMGEQIVFVGVSSEHRHSAFAAGEFIMDCLKTRVPFWKKERTHTGSRWLESRASDEAVAQRWPI</sequence>
<dbReference type="SUPFAM" id="SSF54690">
    <property type="entry name" value="Molybdopterin synthase subunit MoaE"/>
    <property type="match status" value="1"/>
</dbReference>
<dbReference type="InterPro" id="IPR036563">
    <property type="entry name" value="MoaE_sf"/>
</dbReference>
<dbReference type="PANTHER" id="PTHR23404">
    <property type="entry name" value="MOLYBDOPTERIN SYNTHASE RELATED"/>
    <property type="match status" value="1"/>
</dbReference>
<evidence type="ECO:0000256" key="1">
    <source>
        <dbReference type="ARBA" id="ARBA00005046"/>
    </source>
</evidence>
<dbReference type="GO" id="GO:0030366">
    <property type="term" value="F:molybdopterin synthase activity"/>
    <property type="evidence" value="ECO:0007669"/>
    <property type="project" value="UniProtKB-EC"/>
</dbReference>
<reference evidence="13" key="1">
    <citation type="journal article" date="2019" name="Int. J. Syst. Evol. Microbiol.">
        <title>The Global Catalogue of Microorganisms (GCM) 10K type strain sequencing project: providing services to taxonomists for standard genome sequencing and annotation.</title>
        <authorList>
            <consortium name="The Broad Institute Genomics Platform"/>
            <consortium name="The Broad Institute Genome Sequencing Center for Infectious Disease"/>
            <person name="Wu L."/>
            <person name="Ma J."/>
        </authorList>
    </citation>
    <scope>NUCLEOTIDE SEQUENCE [LARGE SCALE GENOMIC DNA]</scope>
    <source>
        <strain evidence="13">CECT 7398</strain>
    </source>
</reference>
<dbReference type="EC" id="2.8.1.12" evidence="3"/>
<keyword evidence="5" id="KW-0501">Molybdenum cofactor biosynthesis</keyword>
<comment type="caution">
    <text evidence="12">The sequence shown here is derived from an EMBL/GenBank/DDBJ whole genome shotgun (WGS) entry which is preliminary data.</text>
</comment>
<evidence type="ECO:0000313" key="13">
    <source>
        <dbReference type="Proteomes" id="UP001238540"/>
    </source>
</evidence>
<dbReference type="NCBIfam" id="NF007959">
    <property type="entry name" value="PRK10678.1"/>
    <property type="match status" value="1"/>
</dbReference>
<comment type="pathway">
    <text evidence="1">Cofactor biosynthesis; molybdopterin biosynthesis.</text>
</comment>
<evidence type="ECO:0000256" key="10">
    <source>
        <dbReference type="ARBA" id="ARBA00032474"/>
    </source>
</evidence>
<dbReference type="Proteomes" id="UP001238540">
    <property type="component" value="Unassembled WGS sequence"/>
</dbReference>
<dbReference type="EMBL" id="JAUFQC010000001">
    <property type="protein sequence ID" value="MDN3609496.1"/>
    <property type="molecule type" value="Genomic_DNA"/>
</dbReference>
<name>A0ABT8BRD3_9VIBR</name>
<evidence type="ECO:0000256" key="8">
    <source>
        <dbReference type="ARBA" id="ARBA00030407"/>
    </source>
</evidence>